<comment type="subcellular location">
    <subcellularLocation>
        <location evidence="1">Membrane</location>
        <topology evidence="1">Multi-pass membrane protein</topology>
    </subcellularLocation>
</comment>
<feature type="transmembrane region" description="Helical" evidence="7">
    <location>
        <begin position="390"/>
        <end position="411"/>
    </location>
</feature>
<dbReference type="PROSITE" id="PS50850">
    <property type="entry name" value="MFS"/>
    <property type="match status" value="1"/>
</dbReference>
<feature type="transmembrane region" description="Helical" evidence="7">
    <location>
        <begin position="454"/>
        <end position="473"/>
    </location>
</feature>
<organism evidence="9 10">
    <name type="scientific">Geothrix edaphica</name>
    <dbReference type="NCBI Taxonomy" id="2927976"/>
    <lineage>
        <taxon>Bacteria</taxon>
        <taxon>Pseudomonadati</taxon>
        <taxon>Acidobacteriota</taxon>
        <taxon>Holophagae</taxon>
        <taxon>Holophagales</taxon>
        <taxon>Holophagaceae</taxon>
        <taxon>Geothrix</taxon>
    </lineage>
</organism>
<feature type="transmembrane region" description="Helical" evidence="7">
    <location>
        <begin position="47"/>
        <end position="66"/>
    </location>
</feature>
<evidence type="ECO:0000256" key="7">
    <source>
        <dbReference type="SAM" id="Phobius"/>
    </source>
</evidence>
<feature type="transmembrane region" description="Helical" evidence="7">
    <location>
        <begin position="217"/>
        <end position="239"/>
    </location>
</feature>
<proteinExistence type="inferred from homology"/>
<feature type="transmembrane region" description="Helical" evidence="7">
    <location>
        <begin position="134"/>
        <end position="156"/>
    </location>
</feature>
<dbReference type="RefSeq" id="WP_285608503.1">
    <property type="nucleotide sequence ID" value="NZ_BSDC01000002.1"/>
</dbReference>
<accession>A0ABQ5PY50</accession>
<feature type="transmembrane region" description="Helical" evidence="7">
    <location>
        <begin position="282"/>
        <end position="300"/>
    </location>
</feature>
<evidence type="ECO:0000259" key="8">
    <source>
        <dbReference type="PROSITE" id="PS50850"/>
    </source>
</evidence>
<feature type="transmembrane region" description="Helical" evidence="7">
    <location>
        <begin position="78"/>
        <end position="96"/>
    </location>
</feature>
<dbReference type="Gene3D" id="1.20.1250.20">
    <property type="entry name" value="MFS general substrate transporter like domains"/>
    <property type="match status" value="2"/>
</dbReference>
<dbReference type="EMBL" id="BSDC01000002">
    <property type="protein sequence ID" value="GLH67387.1"/>
    <property type="molecule type" value="Genomic_DNA"/>
</dbReference>
<keyword evidence="4 7" id="KW-1133">Transmembrane helix</keyword>
<feature type="transmembrane region" description="Helical" evidence="7">
    <location>
        <begin position="176"/>
        <end position="193"/>
    </location>
</feature>
<feature type="domain" description="Major facilitator superfamily (MFS) profile" evidence="8">
    <location>
        <begin position="7"/>
        <end position="481"/>
    </location>
</feature>
<keyword evidence="3 7" id="KW-0812">Transmembrane</keyword>
<evidence type="ECO:0000256" key="4">
    <source>
        <dbReference type="ARBA" id="ARBA00022989"/>
    </source>
</evidence>
<keyword evidence="6 7" id="KW-0472">Membrane</keyword>
<sequence length="515" mass="55692">MSERSRAATALAMSTLAFTLCFAVWTLNGVLVTFLVENGLFRWDTAQIGWLIGIPVLTGSVMRLPVGLLTDRFGGRKVYTILLLLAALPTWLLGSVQSYQGFLLASLGFGLSGAAFAVGIAYSSVWFSKAHQGTALGIFGAGNAGSALTSMGAPFLLKKLTAGGANLEAWRMLPKLYAAVLLIMAVVFFLTTHEKKAEGAKGKTFVQMLSPLRHLRVWRFGLYYFLVFGCFVALAQWLIPYYVGVYGMSLAMAGLLASLFSLPSGLIRAAGGWMSDRFGARAVMYWTFGLSIFACAALMVPRMSIESPGPSVLAQVGGIVTEVAPGRIVVGDTTYAFRMKGAEPEVQNERLLVLPQSRFWQTPAVKVGDRVKKKQLLASGTTHVFFQANVWIFTFLVFVVGIVWGIGKAAVYRYIPDYFPDEVGVVGGIVGVIGGLGGFVGPILFGYLLKATGLWTTMWLFLTVLSVICLVWLHTVVRRLTREQNETLFTRFEHPKPAPVPALAPGLAGADAEPA</sequence>
<comment type="caution">
    <text evidence="9">The sequence shown here is derived from an EMBL/GenBank/DDBJ whole genome shotgun (WGS) entry which is preliminary data.</text>
</comment>
<dbReference type="Proteomes" id="UP001165044">
    <property type="component" value="Unassembled WGS sequence"/>
</dbReference>
<evidence type="ECO:0000256" key="6">
    <source>
        <dbReference type="ARBA" id="ARBA00023136"/>
    </source>
</evidence>
<evidence type="ECO:0000256" key="2">
    <source>
        <dbReference type="ARBA" id="ARBA00008432"/>
    </source>
</evidence>
<feature type="transmembrane region" description="Helical" evidence="7">
    <location>
        <begin position="102"/>
        <end position="122"/>
    </location>
</feature>
<comment type="similarity">
    <text evidence="2">Belongs to the major facilitator superfamily. Nitrate/nitrite porter (TC 2.A.1.8) family.</text>
</comment>
<keyword evidence="5" id="KW-0534">Nitrate assimilation</keyword>
<protein>
    <recommendedName>
        <fullName evidence="8">Major facilitator superfamily (MFS) profile domain-containing protein</fullName>
    </recommendedName>
</protein>
<dbReference type="PANTHER" id="PTHR23515">
    <property type="entry name" value="HIGH-AFFINITY NITRATE TRANSPORTER 2.3"/>
    <property type="match status" value="1"/>
</dbReference>
<evidence type="ECO:0000256" key="1">
    <source>
        <dbReference type="ARBA" id="ARBA00004141"/>
    </source>
</evidence>
<dbReference type="InterPro" id="IPR011701">
    <property type="entry name" value="MFS"/>
</dbReference>
<dbReference type="InterPro" id="IPR044772">
    <property type="entry name" value="NO3_transporter"/>
</dbReference>
<feature type="transmembrane region" description="Helical" evidence="7">
    <location>
        <begin position="245"/>
        <end position="270"/>
    </location>
</feature>
<evidence type="ECO:0000256" key="5">
    <source>
        <dbReference type="ARBA" id="ARBA00023063"/>
    </source>
</evidence>
<evidence type="ECO:0000313" key="10">
    <source>
        <dbReference type="Proteomes" id="UP001165044"/>
    </source>
</evidence>
<gene>
    <name evidence="9" type="ORF">GETHED_17510</name>
</gene>
<dbReference type="Pfam" id="PF07690">
    <property type="entry name" value="MFS_1"/>
    <property type="match status" value="2"/>
</dbReference>
<name>A0ABQ5PY50_9BACT</name>
<keyword evidence="10" id="KW-1185">Reference proteome</keyword>
<dbReference type="InterPro" id="IPR020846">
    <property type="entry name" value="MFS_dom"/>
</dbReference>
<feature type="transmembrane region" description="Helical" evidence="7">
    <location>
        <begin position="423"/>
        <end position="448"/>
    </location>
</feature>
<evidence type="ECO:0000256" key="3">
    <source>
        <dbReference type="ARBA" id="ARBA00022692"/>
    </source>
</evidence>
<reference evidence="9" key="1">
    <citation type="journal article" date="2023" name="Antonie Van Leeuwenhoek">
        <title>Mesoterricola silvestris gen. nov., sp. nov., Mesoterricola sediminis sp. nov., Geothrix oryzae sp. nov., Geothrix edaphica sp. nov., Geothrix rubra sp. nov., and Geothrix limicola sp. nov., six novel members of Acidobacteriota isolated from soils.</title>
        <authorList>
            <person name="Itoh H."/>
            <person name="Sugisawa Y."/>
            <person name="Mise K."/>
            <person name="Xu Z."/>
            <person name="Kuniyasu M."/>
            <person name="Ushijima N."/>
            <person name="Kawano K."/>
            <person name="Kobayashi E."/>
            <person name="Shiratori Y."/>
            <person name="Masuda Y."/>
            <person name="Senoo K."/>
        </authorList>
    </citation>
    <scope>NUCLEOTIDE SEQUENCE</scope>
    <source>
        <strain evidence="9">Red802</strain>
    </source>
</reference>
<evidence type="ECO:0000313" key="9">
    <source>
        <dbReference type="EMBL" id="GLH67387.1"/>
    </source>
</evidence>
<dbReference type="SUPFAM" id="SSF103473">
    <property type="entry name" value="MFS general substrate transporter"/>
    <property type="match status" value="2"/>
</dbReference>
<dbReference type="InterPro" id="IPR036259">
    <property type="entry name" value="MFS_trans_sf"/>
</dbReference>